<evidence type="ECO:0000256" key="2">
    <source>
        <dbReference type="ARBA" id="ARBA00005507"/>
    </source>
</evidence>
<evidence type="ECO:0000256" key="7">
    <source>
        <dbReference type="ARBA" id="ARBA00023180"/>
    </source>
</evidence>
<dbReference type="PROSITE" id="PS51485">
    <property type="entry name" value="PHYTOCYANIN"/>
    <property type="match status" value="1"/>
</dbReference>
<dbReference type="Pfam" id="PF25079">
    <property type="entry name" value="COB_C"/>
    <property type="match status" value="1"/>
</dbReference>
<evidence type="ECO:0000256" key="9">
    <source>
        <dbReference type="ARBA" id="ARBA00035011"/>
    </source>
</evidence>
<keyword evidence="14" id="KW-1185">Reference proteome</keyword>
<sequence length="877" mass="96629">MKVIEVKTGMKIPWSARYSLTLLILLSSVLLLCNGQDYGTPTEDGAGGGEPPPEMARCNGIFMSYSFGSREREYPHVKNVTAQSWAFKSSAMIVNAGKEELTGWQMFIGFRHKELIVSATGASPLDGDYPLDASNGTTFVGSPNTDLKTSILTAGDFTQISTNIEITGTLFGVAKGVTPMPRTLKLINDGWECPAAKRKGGSMNVCCKRNPKFKVKTGPKTKFAPRRHGDLNIVYDVLQSFGSNYLAQVTIDNENPLGRLDRWNLTWEWTRGEIINTMRGAYTYKRDPSECLYSRAGQYYKDLDFSQVMNCQKKPAISDLPPERKDDNVTGKLPFCCKNGTLLPPLMDPSKSRSMFQLQVFKLPPDLNRTALYPPQHWKIDGVLNPQYKCGPPVRVDPSQFPDSSGLPAVTYAIASWQVVCNITKPKAQASRCCVSFSAFYNSSAIPCNTCACGCNDIDTTTCNADRNPLLLPPDALLVPFDNRTLKAKAWAKQNHMPIPKKLPCPDNCGVSINWHVNTDYRDGWTARLTVFNWRDFAFEDWFVAVEMGKAGPGYENVYSFNGTRVPPNNRTVMFQGLRDMNYLVGQVNGTHPLRDPPVPGKQQSVISFKKKNIKGLNIPEGDGFPTKLFFNGEECELPKHFPKKSSGHRHGISVLMSLFGVLMLLLNEESEGADVERSFTKKMMLRGLTLVCLLMIVNKAYAREFMVGGAKGWTVPSGSQVYSQWAEESRFQVGDSLLFVYQPNQDSVFQVTRDAYDSCNTDAPTAKFADGKTSFALTHSGPYYFISGNKDNCNKNEKLVVIVMADRNGKTTSSSSPPSQAPAPSGEAAPSPPITSNLEPPATTPTRETPNNAASSFSSFVSALLGAALASTLFLH</sequence>
<comment type="subcellular location">
    <subcellularLocation>
        <location evidence="1">Cell membrane</location>
        <topology evidence="1">Lipid-anchor</topology>
        <topology evidence="1">GPI-anchor</topology>
    </subcellularLocation>
</comment>
<feature type="compositionally biased region" description="Low complexity" evidence="10">
    <location>
        <begin position="814"/>
        <end position="830"/>
    </location>
</feature>
<dbReference type="InterPro" id="IPR008972">
    <property type="entry name" value="Cupredoxin"/>
</dbReference>
<feature type="signal peptide" evidence="11">
    <location>
        <begin position="1"/>
        <end position="35"/>
    </location>
</feature>
<feature type="chain" id="PRO_5046892333" description="Phytocyanin domain-containing protein" evidence="11">
    <location>
        <begin position="36"/>
        <end position="877"/>
    </location>
</feature>
<dbReference type="CDD" id="cd11019">
    <property type="entry name" value="OsENODL1_like"/>
    <property type="match status" value="1"/>
</dbReference>
<accession>A0ABQ7NXW7</accession>
<dbReference type="Pfam" id="PF04833">
    <property type="entry name" value="COBRA"/>
    <property type="match status" value="1"/>
</dbReference>
<keyword evidence="7" id="KW-0325">Glycoprotein</keyword>
<proteinExistence type="inferred from homology"/>
<comment type="caution">
    <text evidence="13">The sequence shown here is derived from an EMBL/GenBank/DDBJ whole genome shotgun (WGS) entry which is preliminary data.</text>
</comment>
<feature type="region of interest" description="Disordered" evidence="10">
    <location>
        <begin position="810"/>
        <end position="852"/>
    </location>
</feature>
<evidence type="ECO:0000256" key="4">
    <source>
        <dbReference type="ARBA" id="ARBA00022622"/>
    </source>
</evidence>
<evidence type="ECO:0000256" key="6">
    <source>
        <dbReference type="ARBA" id="ARBA00023136"/>
    </source>
</evidence>
<dbReference type="InterPro" id="IPR006918">
    <property type="entry name" value="COBRA_pln"/>
</dbReference>
<evidence type="ECO:0000256" key="8">
    <source>
        <dbReference type="ARBA" id="ARBA00023288"/>
    </source>
</evidence>
<keyword evidence="4" id="KW-0336">GPI-anchor</keyword>
<evidence type="ECO:0000256" key="1">
    <source>
        <dbReference type="ARBA" id="ARBA00004609"/>
    </source>
</evidence>
<dbReference type="InterPro" id="IPR003245">
    <property type="entry name" value="Phytocyanin_dom"/>
</dbReference>
<evidence type="ECO:0000256" key="11">
    <source>
        <dbReference type="SAM" id="SignalP"/>
    </source>
</evidence>
<evidence type="ECO:0000313" key="14">
    <source>
        <dbReference type="Proteomes" id="UP000823674"/>
    </source>
</evidence>
<dbReference type="PANTHER" id="PTHR31052:SF30">
    <property type="entry name" value="COBRA-LIKE PROTEIN"/>
    <property type="match status" value="1"/>
</dbReference>
<protein>
    <recommendedName>
        <fullName evidence="12">Phytocyanin domain-containing protein</fullName>
    </recommendedName>
</protein>
<dbReference type="Gene3D" id="2.60.40.420">
    <property type="entry name" value="Cupredoxins - blue copper proteins"/>
    <property type="match status" value="1"/>
</dbReference>
<organism evidence="13 14">
    <name type="scientific">Brassica rapa subsp. trilocularis</name>
    <dbReference type="NCBI Taxonomy" id="1813537"/>
    <lineage>
        <taxon>Eukaryota</taxon>
        <taxon>Viridiplantae</taxon>
        <taxon>Streptophyta</taxon>
        <taxon>Embryophyta</taxon>
        <taxon>Tracheophyta</taxon>
        <taxon>Spermatophyta</taxon>
        <taxon>Magnoliopsida</taxon>
        <taxon>eudicotyledons</taxon>
        <taxon>Gunneridae</taxon>
        <taxon>Pentapetalae</taxon>
        <taxon>rosids</taxon>
        <taxon>malvids</taxon>
        <taxon>Brassicales</taxon>
        <taxon>Brassicaceae</taxon>
        <taxon>Brassiceae</taxon>
        <taxon>Brassica</taxon>
    </lineage>
</organism>
<feature type="compositionally biased region" description="Low complexity" evidence="10">
    <location>
        <begin position="840"/>
        <end position="852"/>
    </location>
</feature>
<evidence type="ECO:0000256" key="5">
    <source>
        <dbReference type="ARBA" id="ARBA00022729"/>
    </source>
</evidence>
<keyword evidence="3" id="KW-1003">Cell membrane</keyword>
<dbReference type="Pfam" id="PF02298">
    <property type="entry name" value="Cu_bind_like"/>
    <property type="match status" value="1"/>
</dbReference>
<evidence type="ECO:0000256" key="10">
    <source>
        <dbReference type="SAM" id="MobiDB-lite"/>
    </source>
</evidence>
<comment type="similarity">
    <text evidence="9">Belongs to the early nodulin-like (ENODL) family.</text>
</comment>
<feature type="domain" description="Phytocyanin" evidence="12">
    <location>
        <begin position="704"/>
        <end position="806"/>
    </location>
</feature>
<keyword evidence="6" id="KW-0472">Membrane</keyword>
<comment type="similarity">
    <text evidence="2">Belongs to the COBRA family.</text>
</comment>
<dbReference type="PANTHER" id="PTHR31052">
    <property type="entry name" value="COBRA-LIKE PROTEIN 7"/>
    <property type="match status" value="1"/>
</dbReference>
<name>A0ABQ7NXW7_BRACM</name>
<dbReference type="Proteomes" id="UP000823674">
    <property type="component" value="Chromosome A01"/>
</dbReference>
<dbReference type="InterPro" id="IPR056900">
    <property type="entry name" value="COB_C"/>
</dbReference>
<evidence type="ECO:0000256" key="3">
    <source>
        <dbReference type="ARBA" id="ARBA00022475"/>
    </source>
</evidence>
<reference evidence="13 14" key="1">
    <citation type="submission" date="2021-03" db="EMBL/GenBank/DDBJ databases">
        <authorList>
            <person name="King G.J."/>
            <person name="Bancroft I."/>
            <person name="Baten A."/>
            <person name="Bloomfield J."/>
            <person name="Borpatragohain P."/>
            <person name="He Z."/>
            <person name="Irish N."/>
            <person name="Irwin J."/>
            <person name="Liu K."/>
            <person name="Mauleon R.P."/>
            <person name="Moore J."/>
            <person name="Morris R."/>
            <person name="Ostergaard L."/>
            <person name="Wang B."/>
            <person name="Wells R."/>
        </authorList>
    </citation>
    <scope>NUCLEOTIDE SEQUENCE [LARGE SCALE GENOMIC DNA]</scope>
    <source>
        <strain evidence="13">R-o-18</strain>
        <tissue evidence="13">Leaf</tissue>
    </source>
</reference>
<evidence type="ECO:0000259" key="12">
    <source>
        <dbReference type="PROSITE" id="PS51485"/>
    </source>
</evidence>
<keyword evidence="5 11" id="KW-0732">Signal</keyword>
<dbReference type="InterPro" id="IPR041846">
    <property type="entry name" value="ENL_dom"/>
</dbReference>
<gene>
    <name evidence="13" type="primary">A01p045820.1_BraROA</name>
    <name evidence="13" type="ORF">IGI04_003255</name>
</gene>
<evidence type="ECO:0000313" key="13">
    <source>
        <dbReference type="EMBL" id="KAG5415688.1"/>
    </source>
</evidence>
<dbReference type="EMBL" id="JADBGQ010000001">
    <property type="protein sequence ID" value="KAG5415688.1"/>
    <property type="molecule type" value="Genomic_DNA"/>
</dbReference>
<dbReference type="SUPFAM" id="SSF49503">
    <property type="entry name" value="Cupredoxins"/>
    <property type="match status" value="1"/>
</dbReference>
<keyword evidence="8" id="KW-0449">Lipoprotein</keyword>